<organism evidence="10 11">
    <name type="scientific">Sedimenticola thiotaurini</name>
    <dbReference type="NCBI Taxonomy" id="1543721"/>
    <lineage>
        <taxon>Bacteria</taxon>
        <taxon>Pseudomonadati</taxon>
        <taxon>Pseudomonadota</taxon>
        <taxon>Gammaproteobacteria</taxon>
        <taxon>Chromatiales</taxon>
        <taxon>Sedimenticolaceae</taxon>
        <taxon>Sedimenticola</taxon>
    </lineage>
</organism>
<dbReference type="GO" id="GO:0042128">
    <property type="term" value="P:nitrate assimilation"/>
    <property type="evidence" value="ECO:0007669"/>
    <property type="project" value="UniProtKB-KW"/>
</dbReference>
<feature type="coiled-coil region" evidence="7">
    <location>
        <begin position="441"/>
        <end position="475"/>
    </location>
</feature>
<protein>
    <submittedName>
        <fullName evidence="10">Major facilitator transporter</fullName>
    </submittedName>
</protein>
<dbReference type="GO" id="GO:0016020">
    <property type="term" value="C:membrane"/>
    <property type="evidence" value="ECO:0007669"/>
    <property type="project" value="UniProtKB-SubCell"/>
</dbReference>
<evidence type="ECO:0000256" key="4">
    <source>
        <dbReference type="ARBA" id="ARBA00022989"/>
    </source>
</evidence>
<evidence type="ECO:0000256" key="1">
    <source>
        <dbReference type="ARBA" id="ARBA00004141"/>
    </source>
</evidence>
<sequence>MASQQRKALSVLSMNTIAFTACFAVWVMFSIIGIPIKQLLNLNDTQFGLLIATPILTGSLVRLPVGMLTDRFGGRIVYFTLMCAMLVPLWFIGNATQYWQFLVLGLFVGIAGASFSVGIAYTARWFPKEKQGFAMGIFGAGNAGAALTKFVAPALVVSYGWTMVPKVYAIAMAVVVILFWMFTYEDPEHKVSSSVTVKQQLAALKDPRVWKYCQYYSLVFGGFVGLSLWMTKYYINEYGFDLTHAALLASIFVLPSGVIRALGGWFSDRYGAYKVTWWVMWVSWVCLFIMSYPQTAITVKTINGPMTLDVGLNVWVFTILLFIVGIAWGFGKASVFKFLSDEYPDNIGVISGIVGLAGGMGGFLLPIMFGAMKDITGINSTVFMLLYGATSVSLIWMHYTFAREHQEQDMASARTHAVDAYLKSRENPEAYAAAKAAVEQAHLLEELFSRYSEAKQRAEQEADELRLRQLRATAVDTLE</sequence>
<feature type="transmembrane region" description="Helical" evidence="8">
    <location>
        <begin position="312"/>
        <end position="335"/>
    </location>
</feature>
<reference evidence="10 11" key="1">
    <citation type="journal article" date="2015" name="Genome Announc.">
        <title>Complete Genome Sequence of Sedimenticola thiotaurini Strain SIP-G1, a Polyphosphate- and Polyhydroxyalkanoate-Accumulating Sulfur-Oxidizing Gammaproteobacterium Isolated from Salt Marsh Sediments.</title>
        <authorList>
            <person name="Flood B.E."/>
            <person name="Jones D.S."/>
            <person name="Bailey J.V."/>
        </authorList>
    </citation>
    <scope>NUCLEOTIDE SEQUENCE [LARGE SCALE GENOMIC DNA]</scope>
    <source>
        <strain evidence="10 11">SIP-G1</strain>
    </source>
</reference>
<keyword evidence="6 8" id="KW-0472">Membrane</keyword>
<dbReference type="PATRIC" id="fig|1543721.4.peg.1271"/>
<dbReference type="EMBL" id="CP011412">
    <property type="protein sequence ID" value="AKH20001.1"/>
    <property type="molecule type" value="Genomic_DNA"/>
</dbReference>
<dbReference type="InterPro" id="IPR044772">
    <property type="entry name" value="NO3_transporter"/>
</dbReference>
<feature type="transmembrane region" description="Helical" evidence="8">
    <location>
        <begin position="381"/>
        <end position="401"/>
    </location>
</feature>
<dbReference type="RefSeq" id="WP_046858936.1">
    <property type="nucleotide sequence ID" value="NZ_CP011412.1"/>
</dbReference>
<evidence type="ECO:0000256" key="5">
    <source>
        <dbReference type="ARBA" id="ARBA00023063"/>
    </source>
</evidence>
<dbReference type="CDD" id="cd17341">
    <property type="entry name" value="MFS_NRT2_like"/>
    <property type="match status" value="1"/>
</dbReference>
<evidence type="ECO:0000256" key="2">
    <source>
        <dbReference type="ARBA" id="ARBA00008432"/>
    </source>
</evidence>
<evidence type="ECO:0000256" key="8">
    <source>
        <dbReference type="SAM" id="Phobius"/>
    </source>
</evidence>
<dbReference type="PROSITE" id="PS51257">
    <property type="entry name" value="PROKAR_LIPOPROTEIN"/>
    <property type="match status" value="1"/>
</dbReference>
<evidence type="ECO:0000256" key="7">
    <source>
        <dbReference type="SAM" id="Coils"/>
    </source>
</evidence>
<dbReference type="Proteomes" id="UP000034410">
    <property type="component" value="Chromosome"/>
</dbReference>
<dbReference type="GO" id="GO:0015112">
    <property type="term" value="F:nitrate transmembrane transporter activity"/>
    <property type="evidence" value="ECO:0007669"/>
    <property type="project" value="InterPro"/>
</dbReference>
<dbReference type="OrthoDB" id="9771451at2"/>
<dbReference type="InterPro" id="IPR036259">
    <property type="entry name" value="MFS_trans_sf"/>
</dbReference>
<feature type="transmembrane region" description="Helical" evidence="8">
    <location>
        <begin position="275"/>
        <end position="292"/>
    </location>
</feature>
<dbReference type="PANTHER" id="PTHR23515">
    <property type="entry name" value="HIGH-AFFINITY NITRATE TRANSPORTER 2.3"/>
    <property type="match status" value="1"/>
</dbReference>
<dbReference type="Pfam" id="PF07690">
    <property type="entry name" value="MFS_1"/>
    <property type="match status" value="1"/>
</dbReference>
<accession>A0A0F7JTX7</accession>
<dbReference type="AlphaFoldDB" id="A0A0F7JTX7"/>
<proteinExistence type="inferred from homology"/>
<feature type="transmembrane region" description="Helical" evidence="8">
    <location>
        <begin position="167"/>
        <end position="184"/>
    </location>
</feature>
<dbReference type="SUPFAM" id="SSF103473">
    <property type="entry name" value="MFS general substrate transporter"/>
    <property type="match status" value="1"/>
</dbReference>
<dbReference type="KEGG" id="seds:AAY24_06150"/>
<dbReference type="Gene3D" id="1.20.1250.20">
    <property type="entry name" value="MFS general substrate transporter like domains"/>
    <property type="match status" value="2"/>
</dbReference>
<evidence type="ECO:0000313" key="10">
    <source>
        <dbReference type="EMBL" id="AKH20001.1"/>
    </source>
</evidence>
<feature type="transmembrane region" description="Helical" evidence="8">
    <location>
        <begin position="98"/>
        <end position="121"/>
    </location>
</feature>
<feature type="transmembrane region" description="Helical" evidence="8">
    <location>
        <begin position="347"/>
        <end position="369"/>
    </location>
</feature>
<comment type="similarity">
    <text evidence="2">Belongs to the major facilitator superfamily. Nitrate/nitrite porter (TC 2.A.1.8) family.</text>
</comment>
<evidence type="ECO:0000256" key="3">
    <source>
        <dbReference type="ARBA" id="ARBA00022692"/>
    </source>
</evidence>
<dbReference type="InterPro" id="IPR011701">
    <property type="entry name" value="MFS"/>
</dbReference>
<evidence type="ECO:0000256" key="6">
    <source>
        <dbReference type="ARBA" id="ARBA00023136"/>
    </source>
</evidence>
<keyword evidence="4 8" id="KW-1133">Transmembrane helix</keyword>
<evidence type="ECO:0000259" key="9">
    <source>
        <dbReference type="PROSITE" id="PS50850"/>
    </source>
</evidence>
<keyword evidence="11" id="KW-1185">Reference proteome</keyword>
<gene>
    <name evidence="10" type="ORF">AAY24_06150</name>
</gene>
<keyword evidence="7" id="KW-0175">Coiled coil</keyword>
<dbReference type="PROSITE" id="PS50850">
    <property type="entry name" value="MFS"/>
    <property type="match status" value="1"/>
</dbReference>
<comment type="subcellular location">
    <subcellularLocation>
        <location evidence="1">Membrane</location>
        <topology evidence="1">Multi-pass membrane protein</topology>
    </subcellularLocation>
</comment>
<feature type="domain" description="Major facilitator superfamily (MFS) profile" evidence="9">
    <location>
        <begin position="10"/>
        <end position="405"/>
    </location>
</feature>
<dbReference type="InterPro" id="IPR020846">
    <property type="entry name" value="MFS_dom"/>
</dbReference>
<keyword evidence="5" id="KW-0534">Nitrate assimilation</keyword>
<feature type="transmembrane region" description="Helical" evidence="8">
    <location>
        <begin position="242"/>
        <end position="263"/>
    </location>
</feature>
<feature type="transmembrane region" description="Helical" evidence="8">
    <location>
        <begin position="133"/>
        <end position="161"/>
    </location>
</feature>
<keyword evidence="3 8" id="KW-0812">Transmembrane</keyword>
<evidence type="ECO:0000313" key="11">
    <source>
        <dbReference type="Proteomes" id="UP000034410"/>
    </source>
</evidence>
<feature type="transmembrane region" description="Helical" evidence="8">
    <location>
        <begin position="72"/>
        <end position="92"/>
    </location>
</feature>
<name>A0A0F7JTX7_9GAMM</name>
<feature type="transmembrane region" description="Helical" evidence="8">
    <location>
        <begin position="12"/>
        <end position="34"/>
    </location>
</feature>